<proteinExistence type="predicted"/>
<sequence length="113" mass="12171">MRFQYSLGVAGCVILAAAAHAEGPSIYNHTVARSHSQSVCMQRAMGIANAKNMRVEGNSTSLWMTSEAGRFSHIVRCDIPNTTLFITAGPGDGLRASNAEIRELYATINLTQN</sequence>
<evidence type="ECO:0000313" key="2">
    <source>
        <dbReference type="EMBL" id="QPQ54014.1"/>
    </source>
</evidence>
<feature type="chain" id="PRO_5032442545" evidence="1">
    <location>
        <begin position="22"/>
        <end position="113"/>
    </location>
</feature>
<gene>
    <name evidence="2" type="ORF">IC614_06430</name>
</gene>
<feature type="signal peptide" evidence="1">
    <location>
        <begin position="1"/>
        <end position="21"/>
    </location>
</feature>
<accession>A0A7T2GHI5</accession>
<dbReference type="Proteomes" id="UP000594873">
    <property type="component" value="Chromosome"/>
</dbReference>
<protein>
    <submittedName>
        <fullName evidence="2">Uncharacterized protein</fullName>
    </submittedName>
</protein>
<keyword evidence="1" id="KW-0732">Signal</keyword>
<dbReference type="KEGG" id="sflv:IC614_06430"/>
<dbReference type="AlphaFoldDB" id="A0A7T2GHI5"/>
<dbReference type="EMBL" id="CP065592">
    <property type="protein sequence ID" value="QPQ54014.1"/>
    <property type="molecule type" value="Genomic_DNA"/>
</dbReference>
<organism evidence="2 3">
    <name type="scientific">Allosphingosinicella flava</name>
    <dbReference type="NCBI Taxonomy" id="2771430"/>
    <lineage>
        <taxon>Bacteria</taxon>
        <taxon>Pseudomonadati</taxon>
        <taxon>Pseudomonadota</taxon>
        <taxon>Alphaproteobacteria</taxon>
        <taxon>Sphingomonadales</taxon>
        <taxon>Sphingomonadaceae</taxon>
        <taxon>Allosphingosinicella</taxon>
    </lineage>
</organism>
<keyword evidence="3" id="KW-1185">Reference proteome</keyword>
<evidence type="ECO:0000256" key="1">
    <source>
        <dbReference type="SAM" id="SignalP"/>
    </source>
</evidence>
<name>A0A7T2GHI5_9SPHN</name>
<evidence type="ECO:0000313" key="3">
    <source>
        <dbReference type="Proteomes" id="UP000594873"/>
    </source>
</evidence>
<reference evidence="2 3" key="1">
    <citation type="submission" date="2020-11" db="EMBL/GenBank/DDBJ databases">
        <title>Genome seq and assembly of Sphingosinicella sp.</title>
        <authorList>
            <person name="Chhetri G."/>
        </authorList>
    </citation>
    <scope>NUCLEOTIDE SEQUENCE [LARGE SCALE GENOMIC DNA]</scope>
    <source>
        <strain evidence="2 3">UDD2</strain>
    </source>
</reference>
<dbReference type="RefSeq" id="WP_200970546.1">
    <property type="nucleotide sequence ID" value="NZ_CP065592.1"/>
</dbReference>